<evidence type="ECO:0000313" key="14">
    <source>
        <dbReference type="EMBL" id="EAS01283.2"/>
    </source>
</evidence>
<evidence type="ECO:0000256" key="7">
    <source>
        <dbReference type="PIRSR" id="PIRSR623088-1"/>
    </source>
</evidence>
<feature type="binding site" evidence="8">
    <location>
        <position position="353"/>
    </location>
    <ligand>
        <name>AMP</name>
        <dbReference type="ChEBI" id="CHEBI:456215"/>
    </ligand>
</feature>
<evidence type="ECO:0000256" key="11">
    <source>
        <dbReference type="SAM" id="Coils"/>
    </source>
</evidence>
<keyword evidence="2 12" id="KW-0812">Transmembrane</keyword>
<name>I7M9B7_TETTS</name>
<dbReference type="GO" id="GO:0016020">
    <property type="term" value="C:membrane"/>
    <property type="evidence" value="ECO:0007669"/>
    <property type="project" value="UniProtKB-SubCell"/>
</dbReference>
<dbReference type="EMBL" id="GG662603">
    <property type="protein sequence ID" value="EAS01283.2"/>
    <property type="molecule type" value="Genomic_DNA"/>
</dbReference>
<feature type="transmembrane region" description="Helical" evidence="12">
    <location>
        <begin position="45"/>
        <end position="71"/>
    </location>
</feature>
<dbReference type="OrthoDB" id="189220at2759"/>
<dbReference type="InterPro" id="IPR002073">
    <property type="entry name" value="PDEase_catalytic_dom"/>
</dbReference>
<dbReference type="PANTHER" id="PTHR11347">
    <property type="entry name" value="CYCLIC NUCLEOTIDE PHOSPHODIESTERASE"/>
    <property type="match status" value="1"/>
</dbReference>
<dbReference type="Pfam" id="PF00233">
    <property type="entry name" value="PDEase_I"/>
    <property type="match status" value="1"/>
</dbReference>
<evidence type="ECO:0000256" key="5">
    <source>
        <dbReference type="ARBA" id="ARBA00022989"/>
    </source>
</evidence>
<keyword evidence="5 12" id="KW-1133">Transmembrane helix</keyword>
<dbReference type="Gene3D" id="1.10.1300.10">
    <property type="entry name" value="3'5'-cyclic nucleotide phosphodiesterase, catalytic domain"/>
    <property type="match status" value="1"/>
</dbReference>
<comment type="subcellular location">
    <subcellularLocation>
        <location evidence="1">Membrane</location>
        <topology evidence="1">Multi-pass membrane protein</topology>
    </subcellularLocation>
</comment>
<dbReference type="Gene3D" id="1.20.120.350">
    <property type="entry name" value="Voltage-gated potassium channels. Chain C"/>
    <property type="match status" value="1"/>
</dbReference>
<evidence type="ECO:0000256" key="3">
    <source>
        <dbReference type="ARBA" id="ARBA00022723"/>
    </source>
</evidence>
<feature type="domain" description="PDEase" evidence="13">
    <location>
        <begin position="232"/>
        <end position="557"/>
    </location>
</feature>
<dbReference type="InterPro" id="IPR036971">
    <property type="entry name" value="PDEase_catalytic_dom_sf"/>
</dbReference>
<evidence type="ECO:0000313" key="15">
    <source>
        <dbReference type="Proteomes" id="UP000009168"/>
    </source>
</evidence>
<feature type="coiled-coil region" evidence="11">
    <location>
        <begin position="547"/>
        <end position="574"/>
    </location>
</feature>
<feature type="binding site" evidence="8">
    <location>
        <position position="514"/>
    </location>
    <ligand>
        <name>AMP</name>
        <dbReference type="ChEBI" id="CHEBI:456215"/>
    </ligand>
</feature>
<evidence type="ECO:0000256" key="2">
    <source>
        <dbReference type="ARBA" id="ARBA00022692"/>
    </source>
</evidence>
<evidence type="ECO:0000256" key="8">
    <source>
        <dbReference type="PIRSR" id="PIRSR623088-2"/>
    </source>
</evidence>
<feature type="transmembrane region" description="Helical" evidence="12">
    <location>
        <begin position="83"/>
        <end position="104"/>
    </location>
</feature>
<organism evidence="14 15">
    <name type="scientific">Tetrahymena thermophila (strain SB210)</name>
    <dbReference type="NCBI Taxonomy" id="312017"/>
    <lineage>
        <taxon>Eukaryota</taxon>
        <taxon>Sar</taxon>
        <taxon>Alveolata</taxon>
        <taxon>Ciliophora</taxon>
        <taxon>Intramacronucleata</taxon>
        <taxon>Oligohymenophorea</taxon>
        <taxon>Hymenostomatida</taxon>
        <taxon>Tetrahymenina</taxon>
        <taxon>Tetrahymenidae</taxon>
        <taxon>Tetrahymena</taxon>
    </lineage>
</organism>
<reference evidence="15" key="1">
    <citation type="journal article" date="2006" name="PLoS Biol.">
        <title>Macronuclear genome sequence of the ciliate Tetrahymena thermophila, a model eukaryote.</title>
        <authorList>
            <person name="Eisen J.A."/>
            <person name="Coyne R.S."/>
            <person name="Wu M."/>
            <person name="Wu D."/>
            <person name="Thiagarajan M."/>
            <person name="Wortman J.R."/>
            <person name="Badger J.H."/>
            <person name="Ren Q."/>
            <person name="Amedeo P."/>
            <person name="Jones K.M."/>
            <person name="Tallon L.J."/>
            <person name="Delcher A.L."/>
            <person name="Salzberg S.L."/>
            <person name="Silva J.C."/>
            <person name="Haas B.J."/>
            <person name="Majoros W.H."/>
            <person name="Farzad M."/>
            <person name="Carlton J.M."/>
            <person name="Smith R.K. Jr."/>
            <person name="Garg J."/>
            <person name="Pearlman R.E."/>
            <person name="Karrer K.M."/>
            <person name="Sun L."/>
            <person name="Manning G."/>
            <person name="Elde N.C."/>
            <person name="Turkewitz A.P."/>
            <person name="Asai D.J."/>
            <person name="Wilkes D.E."/>
            <person name="Wang Y."/>
            <person name="Cai H."/>
            <person name="Collins K."/>
            <person name="Stewart B.A."/>
            <person name="Lee S.R."/>
            <person name="Wilamowska K."/>
            <person name="Weinberg Z."/>
            <person name="Ruzzo W.L."/>
            <person name="Wloga D."/>
            <person name="Gaertig J."/>
            <person name="Frankel J."/>
            <person name="Tsao C.-C."/>
            <person name="Gorovsky M.A."/>
            <person name="Keeling P.J."/>
            <person name="Waller R.F."/>
            <person name="Patron N.J."/>
            <person name="Cherry J.M."/>
            <person name="Stover N.A."/>
            <person name="Krieger C.J."/>
            <person name="del Toro C."/>
            <person name="Ryder H.F."/>
            <person name="Williamson S.C."/>
            <person name="Barbeau R.A."/>
            <person name="Hamilton E.P."/>
            <person name="Orias E."/>
        </authorList>
    </citation>
    <scope>NUCLEOTIDE SEQUENCE [LARGE SCALE GENOMIC DNA]</scope>
    <source>
        <strain evidence="15">SB210</strain>
    </source>
</reference>
<dbReference type="GO" id="GO:0046872">
    <property type="term" value="F:metal ion binding"/>
    <property type="evidence" value="ECO:0007669"/>
    <property type="project" value="UniProtKB-KW"/>
</dbReference>
<dbReference type="eggNOG" id="KOG3689">
    <property type="taxonomic scope" value="Eukaryota"/>
</dbReference>
<dbReference type="CDD" id="cd00077">
    <property type="entry name" value="HDc"/>
    <property type="match status" value="1"/>
</dbReference>
<accession>I7M9B7</accession>
<feature type="transmembrane region" description="Helical" evidence="12">
    <location>
        <begin position="12"/>
        <end position="33"/>
    </location>
</feature>
<dbReference type="SUPFAM" id="SSF109604">
    <property type="entry name" value="HD-domain/PDEase-like"/>
    <property type="match status" value="1"/>
</dbReference>
<keyword evidence="3 9" id="KW-0479">Metal-binding</keyword>
<evidence type="ECO:0000256" key="4">
    <source>
        <dbReference type="ARBA" id="ARBA00022801"/>
    </source>
</evidence>
<comment type="similarity">
    <text evidence="10">Belongs to the cyclic nucleotide phosphodiesterase family.</text>
</comment>
<dbReference type="KEGG" id="tet:TTHERM_00148930"/>
<feature type="binding site" evidence="9">
    <location>
        <position position="353"/>
    </location>
    <ligand>
        <name>Zn(2+)</name>
        <dbReference type="ChEBI" id="CHEBI:29105"/>
        <label>1</label>
    </ligand>
</feature>
<dbReference type="GO" id="GO:0007165">
    <property type="term" value="P:signal transduction"/>
    <property type="evidence" value="ECO:0007669"/>
    <property type="project" value="InterPro"/>
</dbReference>
<dbReference type="InterPro" id="IPR023088">
    <property type="entry name" value="PDEase"/>
</dbReference>
<dbReference type="PROSITE" id="PS00126">
    <property type="entry name" value="PDEASE_I_1"/>
    <property type="match status" value="1"/>
</dbReference>
<evidence type="ECO:0000256" key="12">
    <source>
        <dbReference type="SAM" id="Phobius"/>
    </source>
</evidence>
<dbReference type="InParanoid" id="I7M9B7"/>
<sequence length="577" mass="67534">MRRRLKKFLKNSIVSWFFYIITWIYLLIMFVSISLQQLLNSDDAYLASVVINYIELFLLACLILEFLMAAYTQGFCNYFKVKLQVLDFIIIFLTLALVILDLLLGKSPQFTKIAAVAKGMFRFFRIILLFRKSNQFKKIKAASTIKTPAERIIDIFTDLKEFFDSKDIIEDIEWSISVIALNKIYETKIVIQGAENNKEIVDWINYGARQKEEQDKQFDQDILSNKNIDTKLQTYVNQIPQPILKYFKDVNELSFDCFEVEKIAKGSETSFLLLYLFQSNNILASVDIEPDILFNFFKQIEKGYNDNLYHNRLHAFDVLQTANFFLKSCNFIEIAAINEFDLCTIYISAACHDYDHPGVNNAFIINTSHEIALTYNDQSVLENHHASKTFQLFNDQNLDITANFTKEQYRSFREMVISIILSTDMAKHFSDIAKLKSRLGTDDYDIKGKDKQMCIDTIIHACDVSNPVKTWNVYQQWAHRVLSEFWSQGDQERSQGIQITYLCDRYTTNTAKSQVGFIDFIVKPLYEVICNFLPELKNYMQQIDSNKQKWNELVSFYDQDLERIKNQIQQLQQSKII</sequence>
<dbReference type="Proteomes" id="UP000009168">
    <property type="component" value="Unassembled WGS sequence"/>
</dbReference>
<protein>
    <recommendedName>
        <fullName evidence="10">Phosphodiesterase</fullName>
        <ecNumber evidence="10">3.1.4.-</ecNumber>
    </recommendedName>
</protein>
<evidence type="ECO:0000256" key="6">
    <source>
        <dbReference type="ARBA" id="ARBA00023136"/>
    </source>
</evidence>
<dbReference type="RefSeq" id="XP_001021528.2">
    <property type="nucleotide sequence ID" value="XM_001021528.2"/>
</dbReference>
<keyword evidence="15" id="KW-1185">Reference proteome</keyword>
<feature type="binding site" evidence="9">
    <location>
        <position position="463"/>
    </location>
    <ligand>
        <name>Zn(2+)</name>
        <dbReference type="ChEBI" id="CHEBI:29105"/>
        <label>1</label>
    </ligand>
</feature>
<feature type="binding site" evidence="9">
    <location>
        <position position="314"/>
    </location>
    <ligand>
        <name>Zn(2+)</name>
        <dbReference type="ChEBI" id="CHEBI:29105"/>
        <label>1</label>
    </ligand>
</feature>
<feature type="binding site" evidence="9">
    <location>
        <position position="353"/>
    </location>
    <ligand>
        <name>Zn(2+)</name>
        <dbReference type="ChEBI" id="CHEBI:29105"/>
        <label>2</label>
    </ligand>
</feature>
<dbReference type="PRINTS" id="PR00387">
    <property type="entry name" value="PDIESTERASE1"/>
</dbReference>
<evidence type="ECO:0000256" key="10">
    <source>
        <dbReference type="RuleBase" id="RU363067"/>
    </source>
</evidence>
<dbReference type="InterPro" id="IPR027359">
    <property type="entry name" value="Volt_channel_dom_sf"/>
</dbReference>
<dbReference type="GeneID" id="7825224"/>
<comment type="cofactor">
    <cofactor evidence="10">
        <name>a divalent metal cation</name>
        <dbReference type="ChEBI" id="CHEBI:60240"/>
    </cofactor>
    <text evidence="10">Binds 2 divalent metal cations per subunit. Site 1 may preferentially bind zinc ions, while site 2 has a preference for magnesium and/or manganese ions.</text>
</comment>
<evidence type="ECO:0000256" key="9">
    <source>
        <dbReference type="PIRSR" id="PIRSR623088-3"/>
    </source>
</evidence>
<keyword evidence="6 12" id="KW-0472">Membrane</keyword>
<evidence type="ECO:0000256" key="1">
    <source>
        <dbReference type="ARBA" id="ARBA00004141"/>
    </source>
</evidence>
<dbReference type="FunCoup" id="I7M9B7">
    <property type="interactions" value="25"/>
</dbReference>
<gene>
    <name evidence="14" type="ORF">TTHERM_00148930</name>
</gene>
<evidence type="ECO:0000259" key="13">
    <source>
        <dbReference type="PROSITE" id="PS51845"/>
    </source>
</evidence>
<dbReference type="InterPro" id="IPR003607">
    <property type="entry name" value="HD/PDEase_dom"/>
</dbReference>
<feature type="active site" description="Proton donor" evidence="7">
    <location>
        <position position="310"/>
    </location>
</feature>
<dbReference type="AlphaFoldDB" id="I7M9B7"/>
<proteinExistence type="inferred from homology"/>
<feature type="binding site" evidence="9">
    <location>
        <position position="352"/>
    </location>
    <ligand>
        <name>Zn(2+)</name>
        <dbReference type="ChEBI" id="CHEBI:29105"/>
        <label>1</label>
    </ligand>
</feature>
<feature type="binding site" evidence="8">
    <location>
        <begin position="310"/>
        <end position="314"/>
    </location>
    <ligand>
        <name>AMP</name>
        <dbReference type="ChEBI" id="CHEBI:456215"/>
    </ligand>
</feature>
<dbReference type="PROSITE" id="PS51845">
    <property type="entry name" value="PDEASE_I_2"/>
    <property type="match status" value="1"/>
</dbReference>
<dbReference type="InterPro" id="IPR023174">
    <property type="entry name" value="PDEase_CS"/>
</dbReference>
<feature type="binding site" evidence="8">
    <location>
        <position position="463"/>
    </location>
    <ligand>
        <name>AMP</name>
        <dbReference type="ChEBI" id="CHEBI:456215"/>
    </ligand>
</feature>
<dbReference type="GO" id="GO:0004114">
    <property type="term" value="F:3',5'-cyclic-nucleotide phosphodiesterase activity"/>
    <property type="evidence" value="ECO:0007669"/>
    <property type="project" value="InterPro"/>
</dbReference>
<keyword evidence="11" id="KW-0175">Coiled coil</keyword>
<dbReference type="EC" id="3.1.4.-" evidence="10"/>
<dbReference type="STRING" id="312017.I7M9B7"/>
<keyword evidence="4 10" id="KW-0378">Hydrolase</keyword>